<dbReference type="InterPro" id="IPR027705">
    <property type="entry name" value="Flotillin_fam"/>
</dbReference>
<gene>
    <name evidence="9" type="ORF">COW36_22235</name>
</gene>
<keyword evidence="5" id="KW-0175">Coiled coil</keyword>
<comment type="similarity">
    <text evidence="2">Belongs to the band 7/mec-2 family. Flotillin subfamily.</text>
</comment>
<keyword evidence="4" id="KW-0472">Membrane</keyword>
<dbReference type="AlphaFoldDB" id="A0A2M7FYB7"/>
<protein>
    <recommendedName>
        <fullName evidence="11">Flotillin</fullName>
    </recommendedName>
</protein>
<dbReference type="InterPro" id="IPR001107">
    <property type="entry name" value="Band_7"/>
</dbReference>
<feature type="coiled-coil region" evidence="5">
    <location>
        <begin position="341"/>
        <end position="384"/>
    </location>
</feature>
<name>A0A2M7FYB7_9BACT</name>
<evidence type="ECO:0000259" key="8">
    <source>
        <dbReference type="Pfam" id="PF15975"/>
    </source>
</evidence>
<dbReference type="EMBL" id="PFFQ01000061">
    <property type="protein sequence ID" value="PIW14334.1"/>
    <property type="molecule type" value="Genomic_DNA"/>
</dbReference>
<proteinExistence type="inferred from homology"/>
<evidence type="ECO:0000256" key="4">
    <source>
        <dbReference type="ARBA" id="ARBA00023136"/>
    </source>
</evidence>
<keyword evidence="3" id="KW-1003">Cell membrane</keyword>
<dbReference type="SUPFAM" id="SSF117892">
    <property type="entry name" value="Band 7/SPFH domain"/>
    <property type="match status" value="1"/>
</dbReference>
<dbReference type="Pfam" id="PF15975">
    <property type="entry name" value="Flot"/>
    <property type="match status" value="1"/>
</dbReference>
<feature type="domain" description="Band 7" evidence="7">
    <location>
        <begin position="32"/>
        <end position="190"/>
    </location>
</feature>
<evidence type="ECO:0000256" key="5">
    <source>
        <dbReference type="SAM" id="Coils"/>
    </source>
</evidence>
<feature type="compositionally biased region" description="Low complexity" evidence="6">
    <location>
        <begin position="580"/>
        <end position="593"/>
    </location>
</feature>
<comment type="subcellular location">
    <subcellularLocation>
        <location evidence="1">Cell membrane</location>
    </subcellularLocation>
</comment>
<feature type="domain" description="Flotillin C-terminal" evidence="8">
    <location>
        <begin position="432"/>
        <end position="539"/>
    </location>
</feature>
<dbReference type="InterPro" id="IPR031905">
    <property type="entry name" value="Flotillin_C"/>
</dbReference>
<dbReference type="PANTHER" id="PTHR13806">
    <property type="entry name" value="FLOTILLIN-RELATED"/>
    <property type="match status" value="1"/>
</dbReference>
<evidence type="ECO:0000256" key="3">
    <source>
        <dbReference type="ARBA" id="ARBA00022475"/>
    </source>
</evidence>
<dbReference type="InterPro" id="IPR036013">
    <property type="entry name" value="Band_7/SPFH_dom_sf"/>
</dbReference>
<organism evidence="9 10">
    <name type="scientific">bacterium (Candidatus Blackallbacteria) CG17_big_fil_post_rev_8_21_14_2_50_48_46</name>
    <dbReference type="NCBI Taxonomy" id="2014261"/>
    <lineage>
        <taxon>Bacteria</taxon>
        <taxon>Candidatus Blackallbacteria</taxon>
    </lineage>
</organism>
<sequence length="593" mass="65473">MNDMVTLIAGLIGLVVVLLVGLMTAASKLYIKTPSSRAFVRTGSGKAKVVLDGGSWVIPLLHELRWVSLETMRIEVTRSSEAALITGDKLRADVSAEFYIRVEPTEQQILAASRSLGNRSISELEVDALIAPKLISALRSVAAQKTLMELHEKRDDFADAVHHIVKNELDENGLLLETVTISNLDASTFRSDENYFDAQGVSHITETIQKAARRKNEIEQGTKEEIARKNVETRKAILLLDSEQKEAELQQELEINRMEIEQRRQIESETAEKIASQEKVKITQQQSVDEAKIKQELAVKNAQINSEIQLIERSREKDTAAELAKVAVDKARIKAEIEIVDQKKEKEVAAAQAQAEVLRKEKERLEFEAERERARQEVLNVEEVVKARRLAEIEIIEAQAAAGKEKVGREMEIEVQALKLQREAQAKFEASDLEAKAIERLAEAELARATAAAEGERLMLQARSLLGSNLLIQELIQVLPDIARELVSPVGKINDIKLIQMGGMGGPGGDGSKSGLGETLLRSTMLYPILKELMDSQGLDLNQLLKDLVGKVSSEKSAAQPTQNVPLVSSQPPAPPPVPMVVNKPKQVPKSNP</sequence>
<dbReference type="GO" id="GO:0005886">
    <property type="term" value="C:plasma membrane"/>
    <property type="evidence" value="ECO:0007669"/>
    <property type="project" value="UniProtKB-SubCell"/>
</dbReference>
<dbReference type="Pfam" id="PF01145">
    <property type="entry name" value="Band_7"/>
    <property type="match status" value="1"/>
</dbReference>
<reference evidence="9 10" key="1">
    <citation type="submission" date="2017-09" db="EMBL/GenBank/DDBJ databases">
        <title>Depth-based differentiation of microbial function through sediment-hosted aquifers and enrichment of novel symbionts in the deep terrestrial subsurface.</title>
        <authorList>
            <person name="Probst A.J."/>
            <person name="Ladd B."/>
            <person name="Jarett J.K."/>
            <person name="Geller-Mcgrath D.E."/>
            <person name="Sieber C.M."/>
            <person name="Emerson J.B."/>
            <person name="Anantharaman K."/>
            <person name="Thomas B.C."/>
            <person name="Malmstrom R."/>
            <person name="Stieglmeier M."/>
            <person name="Klingl A."/>
            <person name="Woyke T."/>
            <person name="Ryan C.M."/>
            <person name="Banfield J.F."/>
        </authorList>
    </citation>
    <scope>NUCLEOTIDE SEQUENCE [LARGE SCALE GENOMIC DNA]</scope>
    <source>
        <strain evidence="9">CG17_big_fil_post_rev_8_21_14_2_50_48_46</strain>
    </source>
</reference>
<feature type="compositionally biased region" description="Polar residues" evidence="6">
    <location>
        <begin position="555"/>
        <end position="564"/>
    </location>
</feature>
<evidence type="ECO:0000259" key="7">
    <source>
        <dbReference type="Pfam" id="PF01145"/>
    </source>
</evidence>
<evidence type="ECO:0000313" key="10">
    <source>
        <dbReference type="Proteomes" id="UP000231019"/>
    </source>
</evidence>
<evidence type="ECO:0008006" key="11">
    <source>
        <dbReference type="Google" id="ProtNLM"/>
    </source>
</evidence>
<evidence type="ECO:0000256" key="6">
    <source>
        <dbReference type="SAM" id="MobiDB-lite"/>
    </source>
</evidence>
<dbReference type="Proteomes" id="UP000231019">
    <property type="component" value="Unassembled WGS sequence"/>
</dbReference>
<comment type="caution">
    <text evidence="9">The sequence shown here is derived from an EMBL/GenBank/DDBJ whole genome shotgun (WGS) entry which is preliminary data.</text>
</comment>
<feature type="region of interest" description="Disordered" evidence="6">
    <location>
        <begin position="553"/>
        <end position="593"/>
    </location>
</feature>
<dbReference type="CDD" id="cd03399">
    <property type="entry name" value="SPFH_flotillin"/>
    <property type="match status" value="1"/>
</dbReference>
<evidence type="ECO:0000256" key="2">
    <source>
        <dbReference type="ARBA" id="ARBA00007161"/>
    </source>
</evidence>
<dbReference type="Gene3D" id="3.30.479.30">
    <property type="entry name" value="Band 7 domain"/>
    <property type="match status" value="1"/>
</dbReference>
<evidence type="ECO:0000256" key="1">
    <source>
        <dbReference type="ARBA" id="ARBA00004236"/>
    </source>
</evidence>
<dbReference type="PANTHER" id="PTHR13806:SF31">
    <property type="entry name" value="FLOTILLIN-LIKE PROTEIN 1-RELATED"/>
    <property type="match status" value="1"/>
</dbReference>
<evidence type="ECO:0000313" key="9">
    <source>
        <dbReference type="EMBL" id="PIW14334.1"/>
    </source>
</evidence>
<accession>A0A2M7FYB7</accession>